<feature type="compositionally biased region" description="Basic residues" evidence="1">
    <location>
        <begin position="7"/>
        <end position="18"/>
    </location>
</feature>
<sequence length="168" mass="18550">MKVSIPKSKRPLPKRKPVGLRSKPDGKCAWDRLPFVGKDHSKSSSNWDVPLTGGFFGGIEVGRIAGRMFLKYLRDERENPTRLGSSSLRSVLASMDAKVTTTDEEKLSLDGQRAGFIGEIAYWLESAAERLGSCFDAIPERSLVLQANESLERTDEAFHAAINSKVNP</sequence>
<feature type="region of interest" description="Disordered" evidence="1">
    <location>
        <begin position="1"/>
        <end position="27"/>
    </location>
</feature>
<reference evidence="2 3" key="1">
    <citation type="submission" date="2019-06" db="EMBL/GenBank/DDBJ databases">
        <title>Pseudomonas bimorpha sp. nov. isolated from bovine raw milk and skim milk concentrate.</title>
        <authorList>
            <person name="Hofmann K."/>
            <person name="Huptas C."/>
            <person name="Doll E."/>
            <person name="Scherer S."/>
            <person name="Wenning M."/>
        </authorList>
    </citation>
    <scope>NUCLEOTIDE SEQUENCE [LARGE SCALE GENOMIC DNA]</scope>
    <source>
        <strain evidence="2 3">DSM 17835</strain>
    </source>
</reference>
<gene>
    <name evidence="2" type="ORF">FIV36_14260</name>
</gene>
<dbReference type="Proteomes" id="UP000317951">
    <property type="component" value="Unassembled WGS sequence"/>
</dbReference>
<evidence type="ECO:0000313" key="3">
    <source>
        <dbReference type="Proteomes" id="UP000317951"/>
    </source>
</evidence>
<dbReference type="EMBL" id="VFET01000010">
    <property type="protein sequence ID" value="TWS04110.1"/>
    <property type="molecule type" value="Genomic_DNA"/>
</dbReference>
<protein>
    <submittedName>
        <fullName evidence="2">Uncharacterized protein</fullName>
    </submittedName>
</protein>
<comment type="caution">
    <text evidence="2">The sequence shown here is derived from an EMBL/GenBank/DDBJ whole genome shotgun (WGS) entry which is preliminary data.</text>
</comment>
<dbReference type="GeneID" id="78557632"/>
<evidence type="ECO:0000313" key="2">
    <source>
        <dbReference type="EMBL" id="TWS04110.1"/>
    </source>
</evidence>
<proteinExistence type="predicted"/>
<name>A0A5C5QFK6_9PSED</name>
<organism evidence="2 3">
    <name type="scientific">Pseudomonas extremaustralis</name>
    <dbReference type="NCBI Taxonomy" id="359110"/>
    <lineage>
        <taxon>Bacteria</taxon>
        <taxon>Pseudomonadati</taxon>
        <taxon>Pseudomonadota</taxon>
        <taxon>Gammaproteobacteria</taxon>
        <taxon>Pseudomonadales</taxon>
        <taxon>Pseudomonadaceae</taxon>
        <taxon>Pseudomonas</taxon>
    </lineage>
</organism>
<dbReference type="OrthoDB" id="6900486at2"/>
<dbReference type="RefSeq" id="WP_130926082.1">
    <property type="nucleotide sequence ID" value="NZ_LT629689.1"/>
</dbReference>
<evidence type="ECO:0000256" key="1">
    <source>
        <dbReference type="SAM" id="MobiDB-lite"/>
    </source>
</evidence>
<accession>A0A5C5QFK6</accession>
<dbReference type="AlphaFoldDB" id="A0A5C5QFK6"/>